<dbReference type="PANTHER" id="PTHR43280:SF2">
    <property type="entry name" value="HTH-TYPE TRANSCRIPTIONAL REGULATOR EXSA"/>
    <property type="match status" value="1"/>
</dbReference>
<dbReference type="CDD" id="cd17536">
    <property type="entry name" value="REC_YesN-like"/>
    <property type="match status" value="1"/>
</dbReference>
<dbReference type="SMART" id="SM00448">
    <property type="entry name" value="REC"/>
    <property type="match status" value="1"/>
</dbReference>
<reference evidence="9 10" key="1">
    <citation type="submission" date="2018-05" db="EMBL/GenBank/DDBJ databases">
        <title>The Hungate 1000. A catalogue of reference genomes from the rumen microbiome.</title>
        <authorList>
            <person name="Kelly W."/>
        </authorList>
    </citation>
    <scope>NUCLEOTIDE SEQUENCE [LARGE SCALE GENOMIC DNA]</scope>
    <source>
        <strain evidence="9 10">NLAE-zl-C242</strain>
    </source>
</reference>
<evidence type="ECO:0000313" key="10">
    <source>
        <dbReference type="Proteomes" id="UP000245845"/>
    </source>
</evidence>
<keyword evidence="3" id="KW-0238">DNA-binding</keyword>
<evidence type="ECO:0000256" key="4">
    <source>
        <dbReference type="ARBA" id="ARBA00023163"/>
    </source>
</evidence>
<dbReference type="Pfam" id="PF12833">
    <property type="entry name" value="HTH_18"/>
    <property type="match status" value="1"/>
</dbReference>
<dbReference type="SMART" id="SM00342">
    <property type="entry name" value="HTH_ARAC"/>
    <property type="match status" value="1"/>
</dbReference>
<dbReference type="InterPro" id="IPR001789">
    <property type="entry name" value="Sig_transdc_resp-reg_receiver"/>
</dbReference>
<feature type="domain" description="HTH araC/xylS-type" evidence="7">
    <location>
        <begin position="312"/>
        <end position="410"/>
    </location>
</feature>
<dbReference type="PRINTS" id="PR00032">
    <property type="entry name" value="HTHARAC"/>
</dbReference>
<keyword evidence="2" id="KW-0805">Transcription regulation</keyword>
<dbReference type="GO" id="GO:0043565">
    <property type="term" value="F:sequence-specific DNA binding"/>
    <property type="evidence" value="ECO:0007669"/>
    <property type="project" value="InterPro"/>
</dbReference>
<evidence type="ECO:0000313" key="9">
    <source>
        <dbReference type="EMBL" id="PWJ30859.1"/>
    </source>
</evidence>
<dbReference type="PROSITE" id="PS00041">
    <property type="entry name" value="HTH_ARAC_FAMILY_1"/>
    <property type="match status" value="1"/>
</dbReference>
<keyword evidence="10" id="KW-1185">Reference proteome</keyword>
<dbReference type="SUPFAM" id="SSF52172">
    <property type="entry name" value="CheY-like"/>
    <property type="match status" value="1"/>
</dbReference>
<dbReference type="OrthoDB" id="9794370at2"/>
<keyword evidence="6" id="KW-0597">Phosphoprotein</keyword>
<feature type="domain" description="Response regulatory" evidence="8">
    <location>
        <begin position="3"/>
        <end position="120"/>
    </location>
</feature>
<dbReference type="Pfam" id="PF00072">
    <property type="entry name" value="Response_reg"/>
    <property type="match status" value="1"/>
</dbReference>
<dbReference type="Gene3D" id="3.40.50.2300">
    <property type="match status" value="1"/>
</dbReference>
<dbReference type="SUPFAM" id="SSF46689">
    <property type="entry name" value="Homeodomain-like"/>
    <property type="match status" value="2"/>
</dbReference>
<dbReference type="GO" id="GO:0000160">
    <property type="term" value="P:phosphorelay signal transduction system"/>
    <property type="evidence" value="ECO:0007669"/>
    <property type="project" value="InterPro"/>
</dbReference>
<feature type="modified residue" description="4-aspartylphosphate" evidence="6">
    <location>
        <position position="55"/>
    </location>
</feature>
<dbReference type="InterPro" id="IPR011006">
    <property type="entry name" value="CheY-like_superfamily"/>
</dbReference>
<evidence type="ECO:0000259" key="7">
    <source>
        <dbReference type="PROSITE" id="PS01124"/>
    </source>
</evidence>
<evidence type="ECO:0000259" key="8">
    <source>
        <dbReference type="PROSITE" id="PS50110"/>
    </source>
</evidence>
<dbReference type="EMBL" id="QGDL01000003">
    <property type="protein sequence ID" value="PWJ30859.1"/>
    <property type="molecule type" value="Genomic_DNA"/>
</dbReference>
<dbReference type="PANTHER" id="PTHR43280">
    <property type="entry name" value="ARAC-FAMILY TRANSCRIPTIONAL REGULATOR"/>
    <property type="match status" value="1"/>
</dbReference>
<gene>
    <name evidence="9" type="ORF">A8806_103266</name>
</gene>
<dbReference type="GO" id="GO:0003700">
    <property type="term" value="F:DNA-binding transcription factor activity"/>
    <property type="evidence" value="ECO:0007669"/>
    <property type="project" value="InterPro"/>
</dbReference>
<dbReference type="InterPro" id="IPR009057">
    <property type="entry name" value="Homeodomain-like_sf"/>
</dbReference>
<sequence length="411" mass="46568">MYRVMLADDEPIMRKALQSLIKWEDLDCQVVYTAANGNDVMEHLGEMAPDILVTDIQMPGKDGIALAEYIWENKLPVKVIILTAFADFSYAQSAIKYNVVEYVTKTGAFEGLIQAVENCKALLKEARAAEDPEARKAKEENFFKGVFDGSIYEDIPKRSRALGLELDTYRVLLFQFLLEKGLDQKRSLRIQDGLCNFFAMAFGKDLIQGVFLRKDLYCAVVRCTGAHTEEWLKITCAEIMDMTDNFMELYSYIGTSGLQTEIEMLPEAYAQASAALKHSACEDSEKMVFYTEKLDEETMDAVNPDTREALVKACLSYIEEHYQEGITVSDIARAVGTSASYLSRVFKEITGATVIQSMNQKRLGKAKNYLDTTDMKIYEIADALGFENITYFSRFFKKHTGMSPKEYKECH</sequence>
<evidence type="ECO:0000256" key="5">
    <source>
        <dbReference type="ARBA" id="ARBA00024867"/>
    </source>
</evidence>
<name>A0A2Y9BC23_9FIRM</name>
<dbReference type="Gene3D" id="1.10.10.60">
    <property type="entry name" value="Homeodomain-like"/>
    <property type="match status" value="2"/>
</dbReference>
<dbReference type="InterPro" id="IPR020449">
    <property type="entry name" value="Tscrpt_reg_AraC-type_HTH"/>
</dbReference>
<evidence type="ECO:0000256" key="3">
    <source>
        <dbReference type="ARBA" id="ARBA00023125"/>
    </source>
</evidence>
<evidence type="ECO:0000256" key="6">
    <source>
        <dbReference type="PROSITE-ProRule" id="PRU00169"/>
    </source>
</evidence>
<keyword evidence="4" id="KW-0804">Transcription</keyword>
<organism evidence="9 10">
    <name type="scientific">Faecalicatena orotica</name>
    <dbReference type="NCBI Taxonomy" id="1544"/>
    <lineage>
        <taxon>Bacteria</taxon>
        <taxon>Bacillati</taxon>
        <taxon>Bacillota</taxon>
        <taxon>Clostridia</taxon>
        <taxon>Lachnospirales</taxon>
        <taxon>Lachnospiraceae</taxon>
        <taxon>Faecalicatena</taxon>
    </lineage>
</organism>
<dbReference type="InterPro" id="IPR018060">
    <property type="entry name" value="HTH_AraC"/>
</dbReference>
<dbReference type="AlphaFoldDB" id="A0A2Y9BC23"/>
<accession>A0A2Y9BC23</accession>
<evidence type="ECO:0000256" key="2">
    <source>
        <dbReference type="ARBA" id="ARBA00023015"/>
    </source>
</evidence>
<evidence type="ECO:0000256" key="1">
    <source>
        <dbReference type="ARBA" id="ARBA00018672"/>
    </source>
</evidence>
<dbReference type="Proteomes" id="UP000245845">
    <property type="component" value="Unassembled WGS sequence"/>
</dbReference>
<dbReference type="InterPro" id="IPR018062">
    <property type="entry name" value="HTH_AraC-typ_CS"/>
</dbReference>
<dbReference type="PROSITE" id="PS50110">
    <property type="entry name" value="RESPONSE_REGULATORY"/>
    <property type="match status" value="1"/>
</dbReference>
<dbReference type="PROSITE" id="PS01124">
    <property type="entry name" value="HTH_ARAC_FAMILY_2"/>
    <property type="match status" value="1"/>
</dbReference>
<dbReference type="RefSeq" id="WP_109730482.1">
    <property type="nucleotide sequence ID" value="NZ_BAAACK010000004.1"/>
</dbReference>
<comment type="caution">
    <text evidence="9">The sequence shown here is derived from an EMBL/GenBank/DDBJ whole genome shotgun (WGS) entry which is preliminary data.</text>
</comment>
<proteinExistence type="predicted"/>
<comment type="function">
    <text evidence="5">May play the central regulatory role in sporulation. It may be an element of the effector pathway responsible for the activation of sporulation genes in response to nutritional stress. Spo0A may act in concert with spo0H (a sigma factor) to control the expression of some genes that are critical to the sporulation process.</text>
</comment>
<protein>
    <recommendedName>
        <fullName evidence="1">Stage 0 sporulation protein A homolog</fullName>
    </recommendedName>
</protein>